<dbReference type="InterPro" id="IPR009057">
    <property type="entry name" value="Homeodomain-like_sf"/>
</dbReference>
<accession>A0A5J5FZN2</accession>
<comment type="caution">
    <text evidence="4">The sequence shown here is derived from an EMBL/GenBank/DDBJ whole genome shotgun (WGS) entry which is preliminary data.</text>
</comment>
<evidence type="ECO:0000259" key="3">
    <source>
        <dbReference type="PROSITE" id="PS50977"/>
    </source>
</evidence>
<evidence type="ECO:0000256" key="1">
    <source>
        <dbReference type="ARBA" id="ARBA00023125"/>
    </source>
</evidence>
<dbReference type="EMBL" id="VYKK01000022">
    <property type="protein sequence ID" value="KAA8999810.1"/>
    <property type="molecule type" value="Genomic_DNA"/>
</dbReference>
<dbReference type="PROSITE" id="PS50977">
    <property type="entry name" value="HTH_TETR_2"/>
    <property type="match status" value="1"/>
</dbReference>
<protein>
    <submittedName>
        <fullName evidence="4">TetR/AcrR family transcriptional regulator</fullName>
    </submittedName>
</protein>
<feature type="domain" description="HTH tetR-type" evidence="3">
    <location>
        <begin position="15"/>
        <end position="75"/>
    </location>
</feature>
<evidence type="ECO:0000256" key="2">
    <source>
        <dbReference type="PROSITE-ProRule" id="PRU00335"/>
    </source>
</evidence>
<dbReference type="Proteomes" id="UP000367750">
    <property type="component" value="Unassembled WGS sequence"/>
</dbReference>
<dbReference type="GO" id="GO:0003677">
    <property type="term" value="F:DNA binding"/>
    <property type="evidence" value="ECO:0007669"/>
    <property type="project" value="UniProtKB-UniRule"/>
</dbReference>
<sequence>MSGGSNEREGKSDKPDKQRAILDAAFSLFGSKGFYETRIAEVAELAGIAKGTVYLYFRNKEELFLAVSRRDCEQFMTQLAARLKREETPAGKLAAIAEHHLLYYYERKQHTKLFFRAPTNHPELMAFMQQFMEAYTNLVQQVLLDADAAEAQLLSQAYIGMLDRLKMDILFDPAFTEADARHRIAFAADLFLRGAESGKYKH</sequence>
<keyword evidence="1 2" id="KW-0238">DNA-binding</keyword>
<evidence type="ECO:0000313" key="5">
    <source>
        <dbReference type="Proteomes" id="UP000367750"/>
    </source>
</evidence>
<dbReference type="Pfam" id="PF00440">
    <property type="entry name" value="TetR_N"/>
    <property type="match status" value="1"/>
</dbReference>
<feature type="DNA-binding region" description="H-T-H motif" evidence="2">
    <location>
        <begin position="38"/>
        <end position="57"/>
    </location>
</feature>
<proteinExistence type="predicted"/>
<evidence type="ECO:0000313" key="4">
    <source>
        <dbReference type="EMBL" id="KAA8999810.1"/>
    </source>
</evidence>
<dbReference type="InterPro" id="IPR036271">
    <property type="entry name" value="Tet_transcr_reg_TetR-rel_C_sf"/>
</dbReference>
<organism evidence="4 5">
    <name type="scientific">Paenibacillus spiritus</name>
    <dbReference type="NCBI Taxonomy" id="2496557"/>
    <lineage>
        <taxon>Bacteria</taxon>
        <taxon>Bacillati</taxon>
        <taxon>Bacillota</taxon>
        <taxon>Bacilli</taxon>
        <taxon>Bacillales</taxon>
        <taxon>Paenibacillaceae</taxon>
        <taxon>Paenibacillus</taxon>
    </lineage>
</organism>
<dbReference type="PRINTS" id="PR00455">
    <property type="entry name" value="HTHTETR"/>
</dbReference>
<dbReference type="SUPFAM" id="SSF48498">
    <property type="entry name" value="Tetracyclin repressor-like, C-terminal domain"/>
    <property type="match status" value="1"/>
</dbReference>
<dbReference type="SUPFAM" id="SSF46689">
    <property type="entry name" value="Homeodomain-like"/>
    <property type="match status" value="1"/>
</dbReference>
<dbReference type="AlphaFoldDB" id="A0A5J5FZN2"/>
<dbReference type="PANTHER" id="PTHR43479">
    <property type="entry name" value="ACREF/ENVCD OPERON REPRESSOR-RELATED"/>
    <property type="match status" value="1"/>
</dbReference>
<dbReference type="InterPro" id="IPR001647">
    <property type="entry name" value="HTH_TetR"/>
</dbReference>
<gene>
    <name evidence="4" type="ORF">F4V43_15935</name>
</gene>
<dbReference type="PANTHER" id="PTHR43479:SF11">
    <property type="entry name" value="ACREF_ENVCD OPERON REPRESSOR-RELATED"/>
    <property type="match status" value="1"/>
</dbReference>
<reference evidence="4 5" key="1">
    <citation type="submission" date="2019-09" db="EMBL/GenBank/DDBJ databases">
        <title>Bacillus ochoae sp. nov., Paenibacillus whitsoniae sp. nov., Paenibacillus spiritus sp. nov. Isolated from the Mars Exploration Rover during spacecraft assembly.</title>
        <authorList>
            <person name="Seuylemezian A."/>
            <person name="Vaishampayan P."/>
        </authorList>
    </citation>
    <scope>NUCLEOTIDE SEQUENCE [LARGE SCALE GENOMIC DNA]</scope>
    <source>
        <strain evidence="4 5">MER_111</strain>
    </source>
</reference>
<dbReference type="OrthoDB" id="9809994at2"/>
<dbReference type="Gene3D" id="1.10.10.60">
    <property type="entry name" value="Homeodomain-like"/>
    <property type="match status" value="1"/>
</dbReference>
<dbReference type="RefSeq" id="WP_150459242.1">
    <property type="nucleotide sequence ID" value="NZ_VYKK01000022.1"/>
</dbReference>
<dbReference type="InterPro" id="IPR050624">
    <property type="entry name" value="HTH-type_Tx_Regulator"/>
</dbReference>
<dbReference type="Gene3D" id="1.10.357.10">
    <property type="entry name" value="Tetracycline Repressor, domain 2"/>
    <property type="match status" value="1"/>
</dbReference>
<keyword evidence="5" id="KW-1185">Reference proteome</keyword>
<name>A0A5J5FZN2_9BACL</name>